<dbReference type="InterPro" id="IPR045269">
    <property type="entry name" value="Atg1-like"/>
</dbReference>
<dbReference type="Pfam" id="PF00069">
    <property type="entry name" value="Pkinase"/>
    <property type="match status" value="1"/>
</dbReference>
<dbReference type="EMBL" id="AP019860">
    <property type="protein sequence ID" value="BBM86205.1"/>
    <property type="molecule type" value="Genomic_DNA"/>
</dbReference>
<dbReference type="AlphaFoldDB" id="A0A5S9IT79"/>
<keyword evidence="1" id="KW-0472">Membrane</keyword>
<dbReference type="SUPFAM" id="SSF56112">
    <property type="entry name" value="Protein kinase-like (PK-like)"/>
    <property type="match status" value="1"/>
</dbReference>
<dbReference type="PROSITE" id="PS50011">
    <property type="entry name" value="PROTEIN_KINASE_DOM"/>
    <property type="match status" value="1"/>
</dbReference>
<evidence type="ECO:0000259" key="2">
    <source>
        <dbReference type="PROSITE" id="PS50011"/>
    </source>
</evidence>
<dbReference type="OrthoDB" id="279610at2"/>
<dbReference type="GO" id="GO:0004674">
    <property type="term" value="F:protein serine/threonine kinase activity"/>
    <property type="evidence" value="ECO:0007669"/>
    <property type="project" value="InterPro"/>
</dbReference>
<gene>
    <name evidence="3" type="ORF">UABAM_04591</name>
</gene>
<keyword evidence="3" id="KW-0808">Transferase</keyword>
<feature type="transmembrane region" description="Helical" evidence="1">
    <location>
        <begin position="505"/>
        <end position="526"/>
    </location>
</feature>
<evidence type="ECO:0000313" key="4">
    <source>
        <dbReference type="Proteomes" id="UP000326354"/>
    </source>
</evidence>
<keyword evidence="4" id="KW-1185">Reference proteome</keyword>
<dbReference type="PANTHER" id="PTHR24348">
    <property type="entry name" value="SERINE/THREONINE-PROTEIN KINASE UNC-51-RELATED"/>
    <property type="match status" value="1"/>
</dbReference>
<accession>A0A5S9IT79</accession>
<evidence type="ECO:0000256" key="1">
    <source>
        <dbReference type="SAM" id="Phobius"/>
    </source>
</evidence>
<feature type="domain" description="Protein kinase" evidence="2">
    <location>
        <begin position="93"/>
        <end position="362"/>
    </location>
</feature>
<dbReference type="SMART" id="SM00220">
    <property type="entry name" value="S_TKc"/>
    <property type="match status" value="1"/>
</dbReference>
<dbReference type="PANTHER" id="PTHR24348:SF68">
    <property type="entry name" value="SERINE_THREONINE-PROTEIN KINASE ATG1C"/>
    <property type="match status" value="1"/>
</dbReference>
<reference evidence="3 4" key="1">
    <citation type="submission" date="2019-08" db="EMBL/GenBank/DDBJ databases">
        <title>Complete genome sequence of Candidatus Uab amorphum.</title>
        <authorList>
            <person name="Shiratori T."/>
            <person name="Suzuki S."/>
            <person name="Kakizawa Y."/>
            <person name="Ishida K."/>
        </authorList>
    </citation>
    <scope>NUCLEOTIDE SEQUENCE [LARGE SCALE GENOMIC DNA]</scope>
    <source>
        <strain evidence="3 4">SRT547</strain>
    </source>
</reference>
<dbReference type="RefSeq" id="WP_151970272.1">
    <property type="nucleotide sequence ID" value="NZ_AP019860.1"/>
</dbReference>
<protein>
    <submittedName>
        <fullName evidence="3">Protein kinase</fullName>
    </submittedName>
</protein>
<dbReference type="KEGG" id="uam:UABAM_04591"/>
<dbReference type="Gene3D" id="1.10.510.10">
    <property type="entry name" value="Transferase(Phosphotransferase) domain 1"/>
    <property type="match status" value="1"/>
</dbReference>
<dbReference type="InterPro" id="IPR011009">
    <property type="entry name" value="Kinase-like_dom_sf"/>
</dbReference>
<dbReference type="CDD" id="cd14014">
    <property type="entry name" value="STKc_PknB_like"/>
    <property type="match status" value="1"/>
</dbReference>
<organism evidence="3 4">
    <name type="scientific">Uabimicrobium amorphum</name>
    <dbReference type="NCBI Taxonomy" id="2596890"/>
    <lineage>
        <taxon>Bacteria</taxon>
        <taxon>Pseudomonadati</taxon>
        <taxon>Planctomycetota</taxon>
        <taxon>Candidatus Uabimicrobiia</taxon>
        <taxon>Candidatus Uabimicrobiales</taxon>
        <taxon>Candidatus Uabimicrobiaceae</taxon>
        <taxon>Candidatus Uabimicrobium</taxon>
    </lineage>
</organism>
<keyword evidence="3" id="KW-0418">Kinase</keyword>
<keyword evidence="1" id="KW-1133">Transmembrane helix</keyword>
<keyword evidence="1" id="KW-0812">Transmembrane</keyword>
<feature type="transmembrane region" description="Helical" evidence="1">
    <location>
        <begin position="532"/>
        <end position="552"/>
    </location>
</feature>
<proteinExistence type="predicted"/>
<dbReference type="InterPro" id="IPR000719">
    <property type="entry name" value="Prot_kinase_dom"/>
</dbReference>
<dbReference type="Gene3D" id="3.30.200.20">
    <property type="entry name" value="Phosphorylase Kinase, domain 1"/>
    <property type="match status" value="1"/>
</dbReference>
<name>A0A5S9IT79_UABAM</name>
<dbReference type="Proteomes" id="UP000326354">
    <property type="component" value="Chromosome"/>
</dbReference>
<sequence>MDDATFKSLWEKIVDRESLQGDKVNDTYKTQDTFSHNVTIFPEQKTKTSNNSDTKQTFSESQTITPRDTFSKETTIAQDSQEQEIHINAQNTYRDIKETNRDDMNVVYEAWQKKLKRKVTVKKMLPSSKNKSFVGAMVAAYLEHPNIVPIHNIEQSETGKIFLTMKPVKGYSLNELLHPQTKKQEQESQKYELSSYLKMLLKICNAVNYAHSNGIVNCDLKPQNIIVGVYGEVLVKNWDIAVSVDNDQKKAYITCKDSICKPMGTPSYMPPELVEGRGKDISYATDVYLLGGILYEILYRNPPRKNKDLWHTLLEAKRGQLPSFDSEVPDDLINICKRAMAKNAKSRHANVAEFQNELEDFLSNQESIVISNQATIQLEKCLKCLENSNHNAAYIKNTPKKEIEKSKIQLNDMFLESIFSFKNAREIWQGNIKAIQGEIKSRLEYATLAFQNEDINLALSQIEKLEVLDTTPVDEEKINELRIKIKDRSSVYSEVKRHTKGISTVIFSTIILCVFLVAFILVLVFLPNWIPPHIIFLSTFLALVITLVWNAIKSNER</sequence>
<dbReference type="GO" id="GO:0005524">
    <property type="term" value="F:ATP binding"/>
    <property type="evidence" value="ECO:0007669"/>
    <property type="project" value="InterPro"/>
</dbReference>
<evidence type="ECO:0000313" key="3">
    <source>
        <dbReference type="EMBL" id="BBM86205.1"/>
    </source>
</evidence>
<dbReference type="GO" id="GO:0005737">
    <property type="term" value="C:cytoplasm"/>
    <property type="evidence" value="ECO:0007669"/>
    <property type="project" value="TreeGrafter"/>
</dbReference>